<dbReference type="Gene3D" id="3.30.420.10">
    <property type="entry name" value="Ribonuclease H-like superfamily/Ribonuclease H"/>
    <property type="match status" value="1"/>
</dbReference>
<gene>
    <name evidence="2" type="ORF">FA15DRAFT_596733</name>
</gene>
<dbReference type="STRING" id="230819.A0A5C3KNJ1"/>
<dbReference type="Pfam" id="PF00075">
    <property type="entry name" value="RNase_H"/>
    <property type="match status" value="1"/>
</dbReference>
<dbReference type="InterPro" id="IPR036397">
    <property type="entry name" value="RNaseH_sf"/>
</dbReference>
<dbReference type="EMBL" id="ML210250">
    <property type="protein sequence ID" value="TFK22069.1"/>
    <property type="molecule type" value="Genomic_DNA"/>
</dbReference>
<dbReference type="CDD" id="cd09276">
    <property type="entry name" value="Rnase_HI_RT_non_LTR"/>
    <property type="match status" value="1"/>
</dbReference>
<protein>
    <recommendedName>
        <fullName evidence="1">RNase H type-1 domain-containing protein</fullName>
    </recommendedName>
</protein>
<dbReference type="InterPro" id="IPR002156">
    <property type="entry name" value="RNaseH_domain"/>
</dbReference>
<dbReference type="AlphaFoldDB" id="A0A5C3KNJ1"/>
<dbReference type="Proteomes" id="UP000307440">
    <property type="component" value="Unassembled WGS sequence"/>
</dbReference>
<feature type="domain" description="RNase H type-1" evidence="1">
    <location>
        <begin position="1"/>
        <end position="91"/>
    </location>
</feature>
<evidence type="ECO:0000313" key="3">
    <source>
        <dbReference type="Proteomes" id="UP000307440"/>
    </source>
</evidence>
<dbReference type="GO" id="GO:0004523">
    <property type="term" value="F:RNA-DNA hybrid ribonuclease activity"/>
    <property type="evidence" value="ECO:0007669"/>
    <property type="project" value="InterPro"/>
</dbReference>
<reference evidence="2 3" key="1">
    <citation type="journal article" date="2019" name="Nat. Ecol. Evol.">
        <title>Megaphylogeny resolves global patterns of mushroom evolution.</title>
        <authorList>
            <person name="Varga T."/>
            <person name="Krizsan K."/>
            <person name="Foldi C."/>
            <person name="Dima B."/>
            <person name="Sanchez-Garcia M."/>
            <person name="Sanchez-Ramirez S."/>
            <person name="Szollosi G.J."/>
            <person name="Szarkandi J.G."/>
            <person name="Papp V."/>
            <person name="Albert L."/>
            <person name="Andreopoulos W."/>
            <person name="Angelini C."/>
            <person name="Antonin V."/>
            <person name="Barry K.W."/>
            <person name="Bougher N.L."/>
            <person name="Buchanan P."/>
            <person name="Buyck B."/>
            <person name="Bense V."/>
            <person name="Catcheside P."/>
            <person name="Chovatia M."/>
            <person name="Cooper J."/>
            <person name="Damon W."/>
            <person name="Desjardin D."/>
            <person name="Finy P."/>
            <person name="Geml J."/>
            <person name="Haridas S."/>
            <person name="Hughes K."/>
            <person name="Justo A."/>
            <person name="Karasinski D."/>
            <person name="Kautmanova I."/>
            <person name="Kiss B."/>
            <person name="Kocsube S."/>
            <person name="Kotiranta H."/>
            <person name="LaButti K.M."/>
            <person name="Lechner B.E."/>
            <person name="Liimatainen K."/>
            <person name="Lipzen A."/>
            <person name="Lukacs Z."/>
            <person name="Mihaltcheva S."/>
            <person name="Morgado L.N."/>
            <person name="Niskanen T."/>
            <person name="Noordeloos M.E."/>
            <person name="Ohm R.A."/>
            <person name="Ortiz-Santana B."/>
            <person name="Ovrebo C."/>
            <person name="Racz N."/>
            <person name="Riley R."/>
            <person name="Savchenko A."/>
            <person name="Shiryaev A."/>
            <person name="Soop K."/>
            <person name="Spirin V."/>
            <person name="Szebenyi C."/>
            <person name="Tomsovsky M."/>
            <person name="Tulloss R.E."/>
            <person name="Uehling J."/>
            <person name="Grigoriev I.V."/>
            <person name="Vagvolgyi C."/>
            <person name="Papp T."/>
            <person name="Martin F.M."/>
            <person name="Miettinen O."/>
            <person name="Hibbett D.S."/>
            <person name="Nagy L.G."/>
        </authorList>
    </citation>
    <scope>NUCLEOTIDE SEQUENCE [LARGE SCALE GENOMIC DNA]</scope>
    <source>
        <strain evidence="2 3">CBS 121175</strain>
    </source>
</reference>
<evidence type="ECO:0000259" key="1">
    <source>
        <dbReference type="PROSITE" id="PS50879"/>
    </source>
</evidence>
<dbReference type="GO" id="GO:0003676">
    <property type="term" value="F:nucleic acid binding"/>
    <property type="evidence" value="ECO:0007669"/>
    <property type="project" value="InterPro"/>
</dbReference>
<dbReference type="InterPro" id="IPR012337">
    <property type="entry name" value="RNaseH-like_sf"/>
</dbReference>
<organism evidence="2 3">
    <name type="scientific">Coprinopsis marcescibilis</name>
    <name type="common">Agaric fungus</name>
    <name type="synonym">Psathyrella marcescibilis</name>
    <dbReference type="NCBI Taxonomy" id="230819"/>
    <lineage>
        <taxon>Eukaryota</taxon>
        <taxon>Fungi</taxon>
        <taxon>Dikarya</taxon>
        <taxon>Basidiomycota</taxon>
        <taxon>Agaricomycotina</taxon>
        <taxon>Agaricomycetes</taxon>
        <taxon>Agaricomycetidae</taxon>
        <taxon>Agaricales</taxon>
        <taxon>Agaricineae</taxon>
        <taxon>Psathyrellaceae</taxon>
        <taxon>Coprinopsis</taxon>
    </lineage>
</organism>
<dbReference type="OrthoDB" id="3265515at2759"/>
<proteinExistence type="predicted"/>
<name>A0A5C3KNJ1_COPMA</name>
<accession>A0A5C3KNJ1</accession>
<dbReference type="PROSITE" id="PS50879">
    <property type="entry name" value="RNASE_H_1"/>
    <property type="match status" value="1"/>
</dbReference>
<dbReference type="SUPFAM" id="SSF53098">
    <property type="entry name" value="Ribonuclease H-like"/>
    <property type="match status" value="1"/>
</dbReference>
<sequence length="234" mass="26452">MVAQVLGLRLLQGEAEVRSVLIAVDSRSTLEALERTTTGTGEYLLETIRRECAAAIRRTHHRLELEFRWVAGHEGVEGNERVDEEAKAAAKGEHVHKWVTRHIGNPLPISKSAVRTGNRTKMEGWLRKAYEGSKRSDRMVAVGLTLGRAVFVDNTNHLTRRQTSFLIQMGTGHVGLKAYLFWVGKAGTARCGGCREEAETVTHFFFRCRKFVEARRIMRQEVGRRGEELRAILM</sequence>
<keyword evidence="3" id="KW-1185">Reference proteome</keyword>
<evidence type="ECO:0000313" key="2">
    <source>
        <dbReference type="EMBL" id="TFK22069.1"/>
    </source>
</evidence>